<dbReference type="InterPro" id="IPR013725">
    <property type="entry name" value="DNA_replication_fac_RFC1_C"/>
</dbReference>
<evidence type="ECO:0000259" key="2">
    <source>
        <dbReference type="Pfam" id="PF08519"/>
    </source>
</evidence>
<name>A0A1W0XA43_HYPEX</name>
<dbReference type="GO" id="GO:0005634">
    <property type="term" value="C:nucleus"/>
    <property type="evidence" value="ECO:0007669"/>
    <property type="project" value="TreeGrafter"/>
</dbReference>
<dbReference type="GO" id="GO:0003689">
    <property type="term" value="F:DNA clamp loader activity"/>
    <property type="evidence" value="ECO:0007669"/>
    <property type="project" value="InterPro"/>
</dbReference>
<reference evidence="4" key="1">
    <citation type="submission" date="2017-01" db="EMBL/GenBank/DDBJ databases">
        <title>Comparative genomics of anhydrobiosis in the tardigrade Hypsibius dujardini.</title>
        <authorList>
            <person name="Yoshida Y."/>
            <person name="Koutsovoulos G."/>
            <person name="Laetsch D."/>
            <person name="Stevens L."/>
            <person name="Kumar S."/>
            <person name="Horikawa D."/>
            <person name="Ishino K."/>
            <person name="Komine S."/>
            <person name="Tomita M."/>
            <person name="Blaxter M."/>
            <person name="Arakawa K."/>
        </authorList>
    </citation>
    <scope>NUCLEOTIDE SEQUENCE [LARGE SCALE GENOMIC DNA]</scope>
    <source>
        <strain evidence="4">Z151</strain>
    </source>
</reference>
<keyword evidence="1" id="KW-0235">DNA replication</keyword>
<evidence type="ECO:0000256" key="1">
    <source>
        <dbReference type="ARBA" id="ARBA00022705"/>
    </source>
</evidence>
<dbReference type="PANTHER" id="PTHR23389:SF6">
    <property type="entry name" value="REPLICATION FACTOR C SUBUNIT 1"/>
    <property type="match status" value="1"/>
</dbReference>
<dbReference type="PANTHER" id="PTHR23389">
    <property type="entry name" value="CHROMOSOME TRANSMISSION FIDELITY FACTOR 18"/>
    <property type="match status" value="1"/>
</dbReference>
<proteinExistence type="predicted"/>
<dbReference type="OrthoDB" id="446168at2759"/>
<dbReference type="EMBL" id="MTYJ01000007">
    <property type="protein sequence ID" value="OQV24397.1"/>
    <property type="molecule type" value="Genomic_DNA"/>
</dbReference>
<dbReference type="Gene3D" id="1.20.272.10">
    <property type="match status" value="1"/>
</dbReference>
<dbReference type="GO" id="GO:0006260">
    <property type="term" value="P:DNA replication"/>
    <property type="evidence" value="ECO:0007669"/>
    <property type="project" value="UniProtKB-KW"/>
</dbReference>
<keyword evidence="4" id="KW-1185">Reference proteome</keyword>
<dbReference type="GO" id="GO:0005524">
    <property type="term" value="F:ATP binding"/>
    <property type="evidence" value="ECO:0007669"/>
    <property type="project" value="InterPro"/>
</dbReference>
<evidence type="ECO:0000313" key="3">
    <source>
        <dbReference type="EMBL" id="OQV24397.1"/>
    </source>
</evidence>
<sequence>MDLYFEDYIVAVCFCAAQNYLNVQSRIAKNVYQELELISKTADSLSLSDLVDRDIRSKQQWSLLPIRGLSARCSRGISCKGSLQKQIEFPVWLGKNSTTNKNKRLIEETGSYASSGEDGIEEVVNFVNSYDLLREDMEPIMDVTTWEG</sequence>
<dbReference type="Pfam" id="PF08519">
    <property type="entry name" value="RFC1"/>
    <property type="match status" value="1"/>
</dbReference>
<dbReference type="AlphaFoldDB" id="A0A1W0XA43"/>
<accession>A0A1W0XA43</accession>
<dbReference type="GO" id="GO:0003677">
    <property type="term" value="F:DNA binding"/>
    <property type="evidence" value="ECO:0007669"/>
    <property type="project" value="InterPro"/>
</dbReference>
<feature type="domain" description="DNA replication factor RFC1 C-terminal" evidence="2">
    <location>
        <begin position="45"/>
        <end position="109"/>
    </location>
</feature>
<organism evidence="3 4">
    <name type="scientific">Hypsibius exemplaris</name>
    <name type="common">Freshwater tardigrade</name>
    <dbReference type="NCBI Taxonomy" id="2072580"/>
    <lineage>
        <taxon>Eukaryota</taxon>
        <taxon>Metazoa</taxon>
        <taxon>Ecdysozoa</taxon>
        <taxon>Tardigrada</taxon>
        <taxon>Eutardigrada</taxon>
        <taxon>Parachela</taxon>
        <taxon>Hypsibioidea</taxon>
        <taxon>Hypsibiidae</taxon>
        <taxon>Hypsibius</taxon>
    </lineage>
</organism>
<comment type="caution">
    <text evidence="3">The sequence shown here is derived from an EMBL/GenBank/DDBJ whole genome shotgun (WGS) entry which is preliminary data.</text>
</comment>
<dbReference type="SUPFAM" id="SSF48019">
    <property type="entry name" value="post-AAA+ oligomerization domain-like"/>
    <property type="match status" value="1"/>
</dbReference>
<dbReference type="GO" id="GO:0005663">
    <property type="term" value="C:DNA replication factor C complex"/>
    <property type="evidence" value="ECO:0007669"/>
    <property type="project" value="InterPro"/>
</dbReference>
<dbReference type="InterPro" id="IPR008921">
    <property type="entry name" value="DNA_pol3_clamp-load_cplx_C"/>
</dbReference>
<evidence type="ECO:0000313" key="4">
    <source>
        <dbReference type="Proteomes" id="UP000192578"/>
    </source>
</evidence>
<dbReference type="Proteomes" id="UP000192578">
    <property type="component" value="Unassembled WGS sequence"/>
</dbReference>
<gene>
    <name evidence="3" type="ORF">BV898_01932</name>
</gene>
<protein>
    <recommendedName>
        <fullName evidence="2">DNA replication factor RFC1 C-terminal domain-containing protein</fullName>
    </recommendedName>
</protein>